<evidence type="ECO:0000256" key="1">
    <source>
        <dbReference type="ARBA" id="ARBA00001946"/>
    </source>
</evidence>
<feature type="site" description="Interaction with substrate tRNA" evidence="10">
    <location>
        <position position="123"/>
    </location>
</feature>
<dbReference type="InterPro" id="IPR027417">
    <property type="entry name" value="P-loop_NTPase"/>
</dbReference>
<dbReference type="SUPFAM" id="SSF52540">
    <property type="entry name" value="P-loop containing nucleoside triphosphate hydrolases"/>
    <property type="match status" value="2"/>
</dbReference>
<comment type="similarity">
    <text evidence="3 10 13">Belongs to the IPP transferase family.</text>
</comment>
<evidence type="ECO:0000256" key="10">
    <source>
        <dbReference type="HAMAP-Rule" id="MF_00185"/>
    </source>
</evidence>
<keyword evidence="4 10" id="KW-0808">Transferase</keyword>
<dbReference type="GO" id="GO:0052381">
    <property type="term" value="F:tRNA dimethylallyltransferase activity"/>
    <property type="evidence" value="ECO:0007669"/>
    <property type="project" value="UniProtKB-UniRule"/>
</dbReference>
<comment type="catalytic activity">
    <reaction evidence="9 10 11">
        <text>adenosine(37) in tRNA + dimethylallyl diphosphate = N(6)-dimethylallyladenosine(37) in tRNA + diphosphate</text>
        <dbReference type="Rhea" id="RHEA:26482"/>
        <dbReference type="Rhea" id="RHEA-COMP:10162"/>
        <dbReference type="Rhea" id="RHEA-COMP:10375"/>
        <dbReference type="ChEBI" id="CHEBI:33019"/>
        <dbReference type="ChEBI" id="CHEBI:57623"/>
        <dbReference type="ChEBI" id="CHEBI:74411"/>
        <dbReference type="ChEBI" id="CHEBI:74415"/>
        <dbReference type="EC" id="2.5.1.75"/>
    </reaction>
</comment>
<feature type="site" description="Interaction with substrate tRNA" evidence="10">
    <location>
        <position position="100"/>
    </location>
</feature>
<dbReference type="HAMAP" id="MF_00185">
    <property type="entry name" value="IPP_trans"/>
    <property type="match status" value="1"/>
</dbReference>
<evidence type="ECO:0000256" key="9">
    <source>
        <dbReference type="ARBA" id="ARBA00049563"/>
    </source>
</evidence>
<dbReference type="eggNOG" id="COG0324">
    <property type="taxonomic scope" value="Bacteria"/>
</dbReference>
<evidence type="ECO:0000256" key="8">
    <source>
        <dbReference type="ARBA" id="ARBA00022842"/>
    </source>
</evidence>
<proteinExistence type="inferred from homology"/>
<evidence type="ECO:0000313" key="14">
    <source>
        <dbReference type="EMBL" id="AEV68354.1"/>
    </source>
</evidence>
<dbReference type="GO" id="GO:0005524">
    <property type="term" value="F:ATP binding"/>
    <property type="evidence" value="ECO:0007669"/>
    <property type="project" value="UniProtKB-UniRule"/>
</dbReference>
<evidence type="ECO:0000256" key="13">
    <source>
        <dbReference type="RuleBase" id="RU003785"/>
    </source>
</evidence>
<evidence type="ECO:0000256" key="6">
    <source>
        <dbReference type="ARBA" id="ARBA00022741"/>
    </source>
</evidence>
<dbReference type="Proteomes" id="UP000005435">
    <property type="component" value="Chromosome"/>
</dbReference>
<comment type="cofactor">
    <cofactor evidence="1 10">
        <name>Mg(2+)</name>
        <dbReference type="ChEBI" id="CHEBI:18420"/>
    </cofactor>
</comment>
<dbReference type="OrthoDB" id="9776390at2"/>
<dbReference type="EMBL" id="CP003065">
    <property type="protein sequence ID" value="AEV68354.1"/>
    <property type="molecule type" value="Genomic_DNA"/>
</dbReference>
<keyword evidence="6 10" id="KW-0547">Nucleotide-binding</keyword>
<protein>
    <recommendedName>
        <fullName evidence="10">tRNA dimethylallyltransferase</fullName>
        <ecNumber evidence="10">2.5.1.75</ecNumber>
    </recommendedName>
    <alternativeName>
        <fullName evidence="10">Dimethylallyl diphosphate:tRNA dimethylallyltransferase</fullName>
        <shortName evidence="10">DMAPP:tRNA dimethylallyltransferase</shortName>
        <shortName evidence="10">DMATase</shortName>
    </alternativeName>
    <alternativeName>
        <fullName evidence="10">Isopentenyl-diphosphate:tRNA isopentenyltransferase</fullName>
        <shortName evidence="10">IPP transferase</shortName>
        <shortName evidence="10">IPPT</shortName>
        <shortName evidence="10">IPTase</shortName>
    </alternativeName>
</protein>
<sequence>MNNVIVILGPTASGKTKLSIELAKDIDGEIVSADSMQIYKYMDIGTAKPTEEEKQGIKHHLIDEITPDEEFSVARFQQLAVKYIDDIINRGKVPIVCGGTGLYIDSLIYNIEFGDTICDWELRERLKKEALEKGNEYLHNKLKEIDPEAAEKIHMNNVKRVIRAIEVYTYTHKTISMLQKESRNNPSKYRFTVFGLTMGREKLYERINQRVDKMIEKGLVQEVKKLIEMGYDKSTIAMQGIGYKEILSYLRGETSFDEAVYLLKRNTRRYAKRQFTWFKRMEDVHWINLDETQDLQEIIKNIKDVVATSGIIL</sequence>
<keyword evidence="15" id="KW-1185">Reference proteome</keyword>
<evidence type="ECO:0000256" key="5">
    <source>
        <dbReference type="ARBA" id="ARBA00022694"/>
    </source>
</evidence>
<dbReference type="KEGG" id="ccl:Clocl_1744"/>
<dbReference type="InterPro" id="IPR018022">
    <property type="entry name" value="IPT"/>
</dbReference>
<evidence type="ECO:0000256" key="2">
    <source>
        <dbReference type="ARBA" id="ARBA00003213"/>
    </source>
</evidence>
<dbReference type="InterPro" id="IPR039657">
    <property type="entry name" value="Dimethylallyltransferase"/>
</dbReference>
<dbReference type="FunFam" id="1.10.20.140:FF:000001">
    <property type="entry name" value="tRNA dimethylallyltransferase"/>
    <property type="match status" value="1"/>
</dbReference>
<feature type="region of interest" description="Interaction with substrate tRNA" evidence="10">
    <location>
        <begin position="34"/>
        <end position="37"/>
    </location>
</feature>
<dbReference type="HOGENOM" id="CLU_032616_0_1_9"/>
<organism evidence="14 15">
    <name type="scientific">Acetivibrio clariflavus (strain DSM 19732 / NBRC 101661 / EBR45)</name>
    <name type="common">Clostridium clariflavum</name>
    <dbReference type="NCBI Taxonomy" id="720554"/>
    <lineage>
        <taxon>Bacteria</taxon>
        <taxon>Bacillati</taxon>
        <taxon>Bacillota</taxon>
        <taxon>Clostridia</taxon>
        <taxon>Eubacteriales</taxon>
        <taxon>Oscillospiraceae</taxon>
        <taxon>Acetivibrio</taxon>
    </lineage>
</organism>
<dbReference type="PANTHER" id="PTHR11088">
    <property type="entry name" value="TRNA DIMETHYLALLYLTRANSFERASE"/>
    <property type="match status" value="1"/>
</dbReference>
<dbReference type="PANTHER" id="PTHR11088:SF60">
    <property type="entry name" value="TRNA DIMETHYLALLYLTRANSFERASE"/>
    <property type="match status" value="1"/>
</dbReference>
<evidence type="ECO:0000313" key="15">
    <source>
        <dbReference type="Proteomes" id="UP000005435"/>
    </source>
</evidence>
<evidence type="ECO:0000256" key="3">
    <source>
        <dbReference type="ARBA" id="ARBA00005842"/>
    </source>
</evidence>
<dbReference type="Gene3D" id="3.40.50.300">
    <property type="entry name" value="P-loop containing nucleotide triphosphate hydrolases"/>
    <property type="match status" value="1"/>
</dbReference>
<evidence type="ECO:0000256" key="12">
    <source>
        <dbReference type="RuleBase" id="RU003784"/>
    </source>
</evidence>
<comment type="subunit">
    <text evidence="10">Monomer.</text>
</comment>
<dbReference type="AlphaFoldDB" id="G8LTA7"/>
<reference evidence="15" key="1">
    <citation type="submission" date="2011-12" db="EMBL/GenBank/DDBJ databases">
        <title>Complete sequence of Clostridium clariflavum DSM 19732.</title>
        <authorList>
            <consortium name="US DOE Joint Genome Institute"/>
            <person name="Lucas S."/>
            <person name="Han J."/>
            <person name="Lapidus A."/>
            <person name="Cheng J.-F."/>
            <person name="Goodwin L."/>
            <person name="Pitluck S."/>
            <person name="Peters L."/>
            <person name="Teshima H."/>
            <person name="Detter J.C."/>
            <person name="Han C."/>
            <person name="Tapia R."/>
            <person name="Land M."/>
            <person name="Hauser L."/>
            <person name="Kyrpides N."/>
            <person name="Ivanova N."/>
            <person name="Pagani I."/>
            <person name="Kitzmiller T."/>
            <person name="Lynd L."/>
            <person name="Izquierdo J."/>
            <person name="Woyke T."/>
        </authorList>
    </citation>
    <scope>NUCLEOTIDE SEQUENCE [LARGE SCALE GENOMIC DNA]</scope>
    <source>
        <strain evidence="15">DSM 19732 / NBRC 101661 / EBR45</strain>
    </source>
</reference>
<keyword evidence="5 10" id="KW-0819">tRNA processing</keyword>
<comment type="function">
    <text evidence="2 10 12">Catalyzes the transfer of a dimethylallyl group onto the adenine at position 37 in tRNAs that read codons beginning with uridine, leading to the formation of N6-(dimethylallyl)adenosine (i(6)A).</text>
</comment>
<dbReference type="EC" id="2.5.1.75" evidence="10"/>
<dbReference type="Gene3D" id="1.10.20.140">
    <property type="match status" value="1"/>
</dbReference>
<dbReference type="GO" id="GO:0006400">
    <property type="term" value="P:tRNA modification"/>
    <property type="evidence" value="ECO:0007669"/>
    <property type="project" value="TreeGrafter"/>
</dbReference>
<dbReference type="RefSeq" id="WP_014254940.1">
    <property type="nucleotide sequence ID" value="NC_016627.1"/>
</dbReference>
<evidence type="ECO:0000256" key="7">
    <source>
        <dbReference type="ARBA" id="ARBA00022840"/>
    </source>
</evidence>
<evidence type="ECO:0000256" key="11">
    <source>
        <dbReference type="RuleBase" id="RU003783"/>
    </source>
</evidence>
<dbReference type="NCBIfam" id="TIGR00174">
    <property type="entry name" value="miaA"/>
    <property type="match status" value="1"/>
</dbReference>
<evidence type="ECO:0000256" key="4">
    <source>
        <dbReference type="ARBA" id="ARBA00022679"/>
    </source>
</evidence>
<accession>G8LTA7</accession>
<reference evidence="14 15" key="2">
    <citation type="journal article" date="2012" name="Stand. Genomic Sci.">
        <title>Complete Genome Sequence of Clostridium clariflavum DSM 19732.</title>
        <authorList>
            <person name="Izquierdo J.A."/>
            <person name="Goodwin L."/>
            <person name="Davenport K.W."/>
            <person name="Teshima H."/>
            <person name="Bruce D."/>
            <person name="Detter C."/>
            <person name="Tapia R."/>
            <person name="Han S."/>
            <person name="Land M."/>
            <person name="Hauser L."/>
            <person name="Jeffries C.D."/>
            <person name="Han J."/>
            <person name="Pitluck S."/>
            <person name="Nolan M."/>
            <person name="Chen A."/>
            <person name="Huntemann M."/>
            <person name="Mavromatis K."/>
            <person name="Mikhailova N."/>
            <person name="Liolios K."/>
            <person name="Woyke T."/>
            <person name="Lynd L.R."/>
        </authorList>
    </citation>
    <scope>NUCLEOTIDE SEQUENCE [LARGE SCALE GENOMIC DNA]</scope>
    <source>
        <strain evidence="15">DSM 19732 / NBRC 101661 / EBR45</strain>
    </source>
</reference>
<feature type="binding site" evidence="10">
    <location>
        <begin position="9"/>
        <end position="16"/>
    </location>
    <ligand>
        <name>ATP</name>
        <dbReference type="ChEBI" id="CHEBI:30616"/>
    </ligand>
</feature>
<feature type="binding site" evidence="10">
    <location>
        <begin position="11"/>
        <end position="16"/>
    </location>
    <ligand>
        <name>substrate</name>
    </ligand>
</feature>
<gene>
    <name evidence="10" type="primary">miaA</name>
    <name evidence="14" type="ordered locus">Clocl_1744</name>
</gene>
<dbReference type="STRING" id="720554.Clocl_1744"/>
<keyword evidence="8 10" id="KW-0460">Magnesium</keyword>
<name>G8LTA7_ACECE</name>
<comment type="caution">
    <text evidence="10">Lacks conserved residue(s) required for the propagation of feature annotation.</text>
</comment>
<dbReference type="Pfam" id="PF01715">
    <property type="entry name" value="IPPT"/>
    <property type="match status" value="1"/>
</dbReference>
<keyword evidence="7 10" id="KW-0067">ATP-binding</keyword>